<comment type="caution">
    <text evidence="4">The sequence shown here is derived from an EMBL/GenBank/DDBJ whole genome shotgun (WGS) entry which is preliminary data.</text>
</comment>
<gene>
    <name evidence="4" type="ORF">BHQ18_22105</name>
</gene>
<evidence type="ECO:0000313" key="5">
    <source>
        <dbReference type="Proteomes" id="UP000094053"/>
    </source>
</evidence>
<evidence type="ECO:0000259" key="3">
    <source>
        <dbReference type="SMART" id="SM00822"/>
    </source>
</evidence>
<dbReference type="OrthoDB" id="9803333at2"/>
<dbReference type="STRING" id="1776.BHQ18_22105"/>
<dbReference type="SMART" id="SM00822">
    <property type="entry name" value="PKS_KR"/>
    <property type="match status" value="1"/>
</dbReference>
<name>A0A1E3RDA6_MYCFV</name>
<keyword evidence="2" id="KW-0560">Oxidoreductase</keyword>
<dbReference type="RefSeq" id="WP_069415873.1">
    <property type="nucleotide sequence ID" value="NZ_JACKUL010000009.1"/>
</dbReference>
<sequence>MALLKDKTAVITGGSTGIGLATAKRFVEEGAHVFITGRRQAELDAAAEQLGDRVTVVQGDVAKAEDLDRLYEAVAASGRRIDVLFANAAVIDVARIGDITQQHLDYQLGVDFNGVVFTVQKALPLLNDGASVILNSSNTNAKGSDGIGIYAAIKAAVRSLARTWASELQDRGIRVNAVSPGATDTPGLNNLASVVVPGPNAAAEFEQSQRDVIPMGRRGTPDEVAGAVLFLASDLSSYTTGADIPVDGGINQI</sequence>
<dbReference type="Gene3D" id="3.40.50.720">
    <property type="entry name" value="NAD(P)-binding Rossmann-like Domain"/>
    <property type="match status" value="1"/>
</dbReference>
<dbReference type="SUPFAM" id="SSF51735">
    <property type="entry name" value="NAD(P)-binding Rossmann-fold domains"/>
    <property type="match status" value="1"/>
</dbReference>
<comment type="similarity">
    <text evidence="1">Belongs to the short-chain dehydrogenases/reductases (SDR) family.</text>
</comment>
<dbReference type="PANTHER" id="PTHR42760">
    <property type="entry name" value="SHORT-CHAIN DEHYDROGENASES/REDUCTASES FAMILY MEMBER"/>
    <property type="match status" value="1"/>
</dbReference>
<reference evidence="5" key="1">
    <citation type="submission" date="2016-09" db="EMBL/GenBank/DDBJ databases">
        <authorList>
            <person name="Greninger A.L."/>
            <person name="Jerome K.R."/>
            <person name="Mcnair B."/>
            <person name="Wallis C."/>
            <person name="Fang F."/>
        </authorList>
    </citation>
    <scope>NUCLEOTIDE SEQUENCE [LARGE SCALE GENOMIC DNA]</scope>
    <source>
        <strain evidence="5">M6</strain>
    </source>
</reference>
<dbReference type="PRINTS" id="PR00081">
    <property type="entry name" value="GDHRDH"/>
</dbReference>
<dbReference type="EMBL" id="MIHA01000019">
    <property type="protein sequence ID" value="ODQ87834.1"/>
    <property type="molecule type" value="Genomic_DNA"/>
</dbReference>
<dbReference type="PANTHER" id="PTHR42760:SF115">
    <property type="entry name" value="3-OXOACYL-[ACYL-CARRIER-PROTEIN] REDUCTASE FABG"/>
    <property type="match status" value="1"/>
</dbReference>
<dbReference type="CDD" id="cd05233">
    <property type="entry name" value="SDR_c"/>
    <property type="match status" value="1"/>
</dbReference>
<evidence type="ECO:0000256" key="1">
    <source>
        <dbReference type="ARBA" id="ARBA00006484"/>
    </source>
</evidence>
<dbReference type="InterPro" id="IPR002347">
    <property type="entry name" value="SDR_fam"/>
</dbReference>
<organism evidence="4 5">
    <name type="scientific">Mycolicibacterium flavescens</name>
    <name type="common">Mycobacterium flavescens</name>
    <dbReference type="NCBI Taxonomy" id="1776"/>
    <lineage>
        <taxon>Bacteria</taxon>
        <taxon>Bacillati</taxon>
        <taxon>Actinomycetota</taxon>
        <taxon>Actinomycetes</taxon>
        <taxon>Mycobacteriales</taxon>
        <taxon>Mycobacteriaceae</taxon>
        <taxon>Mycolicibacterium</taxon>
    </lineage>
</organism>
<accession>A0A1E3RDA6</accession>
<protein>
    <submittedName>
        <fullName evidence="4">Short-chain dehydrogenase</fullName>
    </submittedName>
</protein>
<dbReference type="InterPro" id="IPR057326">
    <property type="entry name" value="KR_dom"/>
</dbReference>
<dbReference type="GO" id="GO:0016616">
    <property type="term" value="F:oxidoreductase activity, acting on the CH-OH group of donors, NAD or NADP as acceptor"/>
    <property type="evidence" value="ECO:0007669"/>
    <property type="project" value="UniProtKB-ARBA"/>
</dbReference>
<dbReference type="FunFam" id="3.40.50.720:FF:000084">
    <property type="entry name" value="Short-chain dehydrogenase reductase"/>
    <property type="match status" value="1"/>
</dbReference>
<keyword evidence="5" id="KW-1185">Reference proteome</keyword>
<dbReference type="Pfam" id="PF13561">
    <property type="entry name" value="adh_short_C2"/>
    <property type="match status" value="1"/>
</dbReference>
<proteinExistence type="inferred from homology"/>
<feature type="domain" description="Ketoreductase" evidence="3">
    <location>
        <begin position="7"/>
        <end position="189"/>
    </location>
</feature>
<evidence type="ECO:0000313" key="4">
    <source>
        <dbReference type="EMBL" id="ODQ87834.1"/>
    </source>
</evidence>
<dbReference type="InterPro" id="IPR036291">
    <property type="entry name" value="NAD(P)-bd_dom_sf"/>
</dbReference>
<dbReference type="AlphaFoldDB" id="A0A1E3RDA6"/>
<evidence type="ECO:0000256" key="2">
    <source>
        <dbReference type="ARBA" id="ARBA00023002"/>
    </source>
</evidence>
<dbReference type="Proteomes" id="UP000094053">
    <property type="component" value="Unassembled WGS sequence"/>
</dbReference>